<comment type="caution">
    <text evidence="5">The sequence shown here is derived from an EMBL/GenBank/DDBJ whole genome shotgun (WGS) entry which is preliminary data.</text>
</comment>
<accession>A0ABQ1HXB5</accession>
<evidence type="ECO:0000313" key="5">
    <source>
        <dbReference type="EMBL" id="GGA92980.1"/>
    </source>
</evidence>
<dbReference type="InterPro" id="IPR003778">
    <property type="entry name" value="CT_A_B"/>
</dbReference>
<gene>
    <name evidence="5" type="ORF">GCM10007414_02020</name>
</gene>
<name>A0ABQ1HXB5_9ALTE</name>
<dbReference type="InterPro" id="IPR052708">
    <property type="entry name" value="PxpC"/>
</dbReference>
<dbReference type="NCBIfam" id="TIGR00724">
    <property type="entry name" value="urea_amlyse_rel"/>
    <property type="match status" value="1"/>
</dbReference>
<dbReference type="Proteomes" id="UP000651977">
    <property type="component" value="Unassembled WGS sequence"/>
</dbReference>
<evidence type="ECO:0000313" key="6">
    <source>
        <dbReference type="Proteomes" id="UP000651977"/>
    </source>
</evidence>
<dbReference type="SUPFAM" id="SSF50891">
    <property type="entry name" value="Cyclophilin-like"/>
    <property type="match status" value="1"/>
</dbReference>
<dbReference type="GO" id="GO:0016787">
    <property type="term" value="F:hydrolase activity"/>
    <property type="evidence" value="ECO:0007669"/>
    <property type="project" value="UniProtKB-KW"/>
</dbReference>
<dbReference type="InterPro" id="IPR029000">
    <property type="entry name" value="Cyclophilin-like_dom_sf"/>
</dbReference>
<dbReference type="EMBL" id="BMDY01000001">
    <property type="protein sequence ID" value="GGA92980.1"/>
    <property type="molecule type" value="Genomic_DNA"/>
</dbReference>
<keyword evidence="1" id="KW-0547">Nucleotide-binding</keyword>
<feature type="domain" description="Carboxyltransferase" evidence="4">
    <location>
        <begin position="25"/>
        <end position="309"/>
    </location>
</feature>
<organism evidence="5 6">
    <name type="scientific">Agarivorans gilvus</name>
    <dbReference type="NCBI Taxonomy" id="680279"/>
    <lineage>
        <taxon>Bacteria</taxon>
        <taxon>Pseudomonadati</taxon>
        <taxon>Pseudomonadota</taxon>
        <taxon>Gammaproteobacteria</taxon>
        <taxon>Alteromonadales</taxon>
        <taxon>Alteromonadaceae</taxon>
        <taxon>Agarivorans</taxon>
    </lineage>
</organism>
<keyword evidence="6" id="KW-1185">Reference proteome</keyword>
<dbReference type="SMART" id="SM00797">
    <property type="entry name" value="AHS2"/>
    <property type="match status" value="1"/>
</dbReference>
<dbReference type="Gene3D" id="2.40.100.10">
    <property type="entry name" value="Cyclophilin-like"/>
    <property type="match status" value="1"/>
</dbReference>
<evidence type="ECO:0000256" key="1">
    <source>
        <dbReference type="ARBA" id="ARBA00022741"/>
    </source>
</evidence>
<evidence type="ECO:0000256" key="2">
    <source>
        <dbReference type="ARBA" id="ARBA00022801"/>
    </source>
</evidence>
<evidence type="ECO:0000256" key="3">
    <source>
        <dbReference type="ARBA" id="ARBA00022840"/>
    </source>
</evidence>
<dbReference type="RefSeq" id="WP_055731812.1">
    <property type="nucleotide sequence ID" value="NZ_BMDY01000001.1"/>
</dbReference>
<evidence type="ECO:0000259" key="4">
    <source>
        <dbReference type="SMART" id="SM00797"/>
    </source>
</evidence>
<keyword evidence="3" id="KW-0067">ATP-binding</keyword>
<protein>
    <submittedName>
        <fullName evidence="5">Allophanate hydrolase</fullName>
    </submittedName>
</protein>
<proteinExistence type="predicted"/>
<reference evidence="6" key="1">
    <citation type="journal article" date="2019" name="Int. J. Syst. Evol. Microbiol.">
        <title>The Global Catalogue of Microorganisms (GCM) 10K type strain sequencing project: providing services to taxonomists for standard genome sequencing and annotation.</title>
        <authorList>
            <consortium name="The Broad Institute Genomics Platform"/>
            <consortium name="The Broad Institute Genome Sequencing Center for Infectious Disease"/>
            <person name="Wu L."/>
            <person name="Ma J."/>
        </authorList>
    </citation>
    <scope>NUCLEOTIDE SEQUENCE [LARGE SCALE GENOMIC DNA]</scope>
    <source>
        <strain evidence="6">CGMCC 1.10131</strain>
    </source>
</reference>
<dbReference type="Pfam" id="PF02626">
    <property type="entry name" value="CT_A_B"/>
    <property type="match status" value="1"/>
</dbReference>
<sequence length="312" mass="34342">MASLQILRSGPHSLVIDRGRNGFQDIGVSPGGAADQHAYNWANRLVGNPANSAALEITFGGVELQFSHACRIAVCGAKMPLSLSQANSAKQVDLWQTIDIQAEQILKLAPAPYGLRSYLAIQGGLRVHQELNSYSSSPKQGLGPFNGRALKAGDQLPYLAATQFSKSLPQQTPARFIPDYQQPLKLALIPGYQFSLFSPQQIDLLTKQTYQISDLSDRMGIRLEGEAFATPPKTLESEAIAQGAVQVPPNGLPIILSVDRQTVGGYPKLGCISRLDLFALNQRRAQQTVQFYISSQQQQRQRWLAFERYFSW</sequence>
<keyword evidence="2 5" id="KW-0378">Hydrolase</keyword>
<dbReference type="PANTHER" id="PTHR43309:SF4">
    <property type="entry name" value="CARBOXYLTRANSFERASE DOMAIN-CONTAINING PROTEIN"/>
    <property type="match status" value="1"/>
</dbReference>
<dbReference type="PANTHER" id="PTHR43309">
    <property type="entry name" value="5-OXOPROLINASE SUBUNIT C"/>
    <property type="match status" value="1"/>
</dbReference>